<accession>A0A6C0AX49</accession>
<dbReference type="AlphaFoldDB" id="A0A6C0AX49"/>
<reference evidence="1" key="1">
    <citation type="journal article" date="2020" name="Nature">
        <title>Giant virus diversity and host interactions through global metagenomics.</title>
        <authorList>
            <person name="Schulz F."/>
            <person name="Roux S."/>
            <person name="Paez-Espino D."/>
            <person name="Jungbluth S."/>
            <person name="Walsh D.A."/>
            <person name="Denef V.J."/>
            <person name="McMahon K.D."/>
            <person name="Konstantinidis K.T."/>
            <person name="Eloe-Fadrosh E.A."/>
            <person name="Kyrpides N.C."/>
            <person name="Woyke T."/>
        </authorList>
    </citation>
    <scope>NUCLEOTIDE SEQUENCE</scope>
    <source>
        <strain evidence="1">GVMAG-S-ERX555965-48</strain>
    </source>
</reference>
<protein>
    <submittedName>
        <fullName evidence="1">Uncharacterized protein</fullName>
    </submittedName>
</protein>
<dbReference type="EMBL" id="MN738772">
    <property type="protein sequence ID" value="QHS84106.1"/>
    <property type="molecule type" value="Genomic_DNA"/>
</dbReference>
<organism evidence="1">
    <name type="scientific">viral metagenome</name>
    <dbReference type="NCBI Taxonomy" id="1070528"/>
    <lineage>
        <taxon>unclassified sequences</taxon>
        <taxon>metagenomes</taxon>
        <taxon>organismal metagenomes</taxon>
    </lineage>
</organism>
<evidence type="ECO:0000313" key="1">
    <source>
        <dbReference type="EMBL" id="QHS84106.1"/>
    </source>
</evidence>
<sequence>MWLPKHSDNEMYVGKMARIYYKNGHRKNVNYVEGELIYILKSENMKYTYSVQILDNDNKFTRHTCTNDIIKKIEIEMFEIGENIHELCDQILIQDLSNEVKKYLDNYIEI</sequence>
<name>A0A6C0AX49_9ZZZZ</name>
<proteinExistence type="predicted"/>